<dbReference type="Proteomes" id="UP001054945">
    <property type="component" value="Unassembled WGS sequence"/>
</dbReference>
<sequence>MFPRHSTRRIRTPGAENPETGFEMFHSSSFSLFANVLKTTHSPEDNAEEFYLQGEILEEPSFEGGTHASSCIEGIRSRANTKYRFEKANKAEIHLREALDQCMECIGIGYFMNYYCR</sequence>
<dbReference type="AlphaFoldDB" id="A0AAV4S4R5"/>
<evidence type="ECO:0000313" key="1">
    <source>
        <dbReference type="EMBL" id="GIY27485.1"/>
    </source>
</evidence>
<organism evidence="1 2">
    <name type="scientific">Caerostris extrusa</name>
    <name type="common">Bark spider</name>
    <name type="synonym">Caerostris bankana</name>
    <dbReference type="NCBI Taxonomy" id="172846"/>
    <lineage>
        <taxon>Eukaryota</taxon>
        <taxon>Metazoa</taxon>
        <taxon>Ecdysozoa</taxon>
        <taxon>Arthropoda</taxon>
        <taxon>Chelicerata</taxon>
        <taxon>Arachnida</taxon>
        <taxon>Araneae</taxon>
        <taxon>Araneomorphae</taxon>
        <taxon>Entelegynae</taxon>
        <taxon>Araneoidea</taxon>
        <taxon>Araneidae</taxon>
        <taxon>Caerostris</taxon>
    </lineage>
</organism>
<evidence type="ECO:0000313" key="2">
    <source>
        <dbReference type="Proteomes" id="UP001054945"/>
    </source>
</evidence>
<name>A0AAV4S4R5_CAEEX</name>
<reference evidence="1 2" key="1">
    <citation type="submission" date="2021-06" db="EMBL/GenBank/DDBJ databases">
        <title>Caerostris extrusa draft genome.</title>
        <authorList>
            <person name="Kono N."/>
            <person name="Arakawa K."/>
        </authorList>
    </citation>
    <scope>NUCLEOTIDE SEQUENCE [LARGE SCALE GENOMIC DNA]</scope>
</reference>
<gene>
    <name evidence="1" type="ORF">CEXT_675011</name>
</gene>
<accession>A0AAV4S4R5</accession>
<comment type="caution">
    <text evidence="1">The sequence shown here is derived from an EMBL/GenBank/DDBJ whole genome shotgun (WGS) entry which is preliminary data.</text>
</comment>
<proteinExistence type="predicted"/>
<protein>
    <submittedName>
        <fullName evidence="1">Uncharacterized protein</fullName>
    </submittedName>
</protein>
<keyword evidence="2" id="KW-1185">Reference proteome</keyword>
<dbReference type="EMBL" id="BPLR01008822">
    <property type="protein sequence ID" value="GIY27485.1"/>
    <property type="molecule type" value="Genomic_DNA"/>
</dbReference>